<dbReference type="AlphaFoldDB" id="A0A6P7TS35"/>
<evidence type="ECO:0000313" key="2">
    <source>
        <dbReference type="RefSeq" id="XP_029655054.1"/>
    </source>
</evidence>
<proteinExistence type="predicted"/>
<name>A0A6P7TS35_9MOLL</name>
<organism evidence="1 2">
    <name type="scientific">Octopus sinensis</name>
    <name type="common">East Asian common octopus</name>
    <dbReference type="NCBI Taxonomy" id="2607531"/>
    <lineage>
        <taxon>Eukaryota</taxon>
        <taxon>Metazoa</taxon>
        <taxon>Spiralia</taxon>
        <taxon>Lophotrochozoa</taxon>
        <taxon>Mollusca</taxon>
        <taxon>Cephalopoda</taxon>
        <taxon>Coleoidea</taxon>
        <taxon>Octopodiformes</taxon>
        <taxon>Octopoda</taxon>
        <taxon>Incirrata</taxon>
        <taxon>Octopodidae</taxon>
        <taxon>Octopus</taxon>
    </lineage>
</organism>
<accession>A0A6P7TS35</accession>
<dbReference type="KEGG" id="osn:115228649"/>
<protein>
    <submittedName>
        <fullName evidence="2">Uncharacterized protein LOC115228649</fullName>
    </submittedName>
</protein>
<keyword evidence="1" id="KW-1185">Reference proteome</keyword>
<dbReference type="Proteomes" id="UP000515154">
    <property type="component" value="Unplaced"/>
</dbReference>
<evidence type="ECO:0000313" key="1">
    <source>
        <dbReference type="Proteomes" id="UP000515154"/>
    </source>
</evidence>
<reference evidence="2" key="1">
    <citation type="submission" date="2025-08" db="UniProtKB">
        <authorList>
            <consortium name="RefSeq"/>
        </authorList>
    </citation>
    <scope>IDENTIFICATION</scope>
</reference>
<sequence length="195" mass="22944">MADFLENYLRNGEISKFIDRNVIPNSSLHLSFENSSSHRFINEAKKLDFPVISDDSCLLYVQVEWLPLRRNLIKCRNVFHYHKSSFENTSESQIIIFTPIHEFNENKTDIKRPNISKSTESSQQEDKHFDFNDSYSFKNEKSYSFNFQSRCSGELSNQGIEYESPIRFFDKPLGRMSFSSSKMRLSPVLYVFICI</sequence>
<dbReference type="RefSeq" id="XP_029655054.1">
    <property type="nucleotide sequence ID" value="XM_029799194.1"/>
</dbReference>
<gene>
    <name evidence="2" type="primary">LOC115228649</name>
</gene>